<evidence type="ECO:0000313" key="4">
    <source>
        <dbReference type="Proteomes" id="UP001295740"/>
    </source>
</evidence>
<comment type="caution">
    <text evidence="3">The sequence shown here is derived from an EMBL/GenBank/DDBJ whole genome shotgun (WGS) entry which is preliminary data.</text>
</comment>
<proteinExistence type="predicted"/>
<feature type="signal peptide" evidence="2">
    <location>
        <begin position="1"/>
        <end position="18"/>
    </location>
</feature>
<dbReference type="AlphaFoldDB" id="A0AAI8VQW0"/>
<reference evidence="3" key="1">
    <citation type="submission" date="2023-10" db="EMBL/GenBank/DDBJ databases">
        <authorList>
            <person name="Hackl T."/>
        </authorList>
    </citation>
    <scope>NUCLEOTIDE SEQUENCE</scope>
</reference>
<organism evidence="3 4">
    <name type="scientific">Anthostomella pinea</name>
    <dbReference type="NCBI Taxonomy" id="933095"/>
    <lineage>
        <taxon>Eukaryota</taxon>
        <taxon>Fungi</taxon>
        <taxon>Dikarya</taxon>
        <taxon>Ascomycota</taxon>
        <taxon>Pezizomycotina</taxon>
        <taxon>Sordariomycetes</taxon>
        <taxon>Xylariomycetidae</taxon>
        <taxon>Xylariales</taxon>
        <taxon>Xylariaceae</taxon>
        <taxon>Anthostomella</taxon>
    </lineage>
</organism>
<dbReference type="Proteomes" id="UP001295740">
    <property type="component" value="Unassembled WGS sequence"/>
</dbReference>
<sequence>MRFSLLLAVATALAAAQAAAVAPDSGQGSDLHYRSDSESDVEEACARSLDSRSEAEGPSGKVQKRDPWEVKGTVREVEEEGYKGFFATYIKCVANNCAGHQCYCEHGWNSDPKAGDDCKLTDKGCKY</sequence>
<feature type="chain" id="PRO_5042505854" evidence="2">
    <location>
        <begin position="19"/>
        <end position="127"/>
    </location>
</feature>
<gene>
    <name evidence="3" type="ORF">KHLLAP_LOCUS9895</name>
</gene>
<accession>A0AAI8VQW0</accession>
<evidence type="ECO:0000256" key="1">
    <source>
        <dbReference type="SAM" id="MobiDB-lite"/>
    </source>
</evidence>
<keyword evidence="4" id="KW-1185">Reference proteome</keyword>
<keyword evidence="2" id="KW-0732">Signal</keyword>
<protein>
    <submittedName>
        <fullName evidence="3">Uu.00g144530.m01.CDS01</fullName>
    </submittedName>
</protein>
<evidence type="ECO:0000313" key="3">
    <source>
        <dbReference type="EMBL" id="CAJ2509427.1"/>
    </source>
</evidence>
<dbReference type="EMBL" id="CAUWAG010000012">
    <property type="protein sequence ID" value="CAJ2509427.1"/>
    <property type="molecule type" value="Genomic_DNA"/>
</dbReference>
<evidence type="ECO:0000256" key="2">
    <source>
        <dbReference type="SAM" id="SignalP"/>
    </source>
</evidence>
<name>A0AAI8VQW0_9PEZI</name>
<feature type="region of interest" description="Disordered" evidence="1">
    <location>
        <begin position="22"/>
        <end position="67"/>
    </location>
</feature>